<keyword evidence="8 10" id="KW-0648">Protein biosynthesis</keyword>
<dbReference type="EC" id="6.1.1.17" evidence="10"/>
<feature type="domain" description="Glutamyl/glutaminyl-tRNA synthetase class Ib catalytic" evidence="11">
    <location>
        <begin position="3"/>
        <end position="304"/>
    </location>
</feature>
<dbReference type="EMBL" id="FUKJ01000317">
    <property type="protein sequence ID" value="SJM94231.1"/>
    <property type="molecule type" value="Genomic_DNA"/>
</dbReference>
<dbReference type="Pfam" id="PF19269">
    <property type="entry name" value="Anticodon_2"/>
    <property type="match status" value="1"/>
</dbReference>
<dbReference type="InterPro" id="IPR000924">
    <property type="entry name" value="Glu/Gln-tRNA-synth"/>
</dbReference>
<evidence type="ECO:0000259" key="12">
    <source>
        <dbReference type="Pfam" id="PF19269"/>
    </source>
</evidence>
<dbReference type="Pfam" id="PF00749">
    <property type="entry name" value="tRNA-synt_1c"/>
    <property type="match status" value="1"/>
</dbReference>
<accession>A0A1R4HDX7</accession>
<evidence type="ECO:0000256" key="6">
    <source>
        <dbReference type="ARBA" id="ARBA00022741"/>
    </source>
</evidence>
<evidence type="ECO:0000256" key="2">
    <source>
        <dbReference type="ARBA" id="ARBA00007894"/>
    </source>
</evidence>
<dbReference type="OrthoDB" id="9807503at2"/>
<dbReference type="InterPro" id="IPR008925">
    <property type="entry name" value="aa_tRNA-synth_I_cd-bd_sf"/>
</dbReference>
<evidence type="ECO:0000256" key="8">
    <source>
        <dbReference type="ARBA" id="ARBA00022917"/>
    </source>
</evidence>
<gene>
    <name evidence="10 13" type="primary">gltX</name>
    <name evidence="13" type="ORF">CRENPOLYSF2_3840001</name>
</gene>
<dbReference type="NCBIfam" id="TIGR00464">
    <property type="entry name" value="gltX_bact"/>
    <property type="match status" value="1"/>
</dbReference>
<feature type="domain" description="Aminoacyl-tRNA synthetase class I anticodon-binding" evidence="12">
    <location>
        <begin position="321"/>
        <end position="459"/>
    </location>
</feature>
<dbReference type="GO" id="GO:0005829">
    <property type="term" value="C:cytosol"/>
    <property type="evidence" value="ECO:0007669"/>
    <property type="project" value="TreeGrafter"/>
</dbReference>
<evidence type="ECO:0000256" key="5">
    <source>
        <dbReference type="ARBA" id="ARBA00022598"/>
    </source>
</evidence>
<dbReference type="PROSITE" id="PS00178">
    <property type="entry name" value="AA_TRNA_LIGASE_I"/>
    <property type="match status" value="1"/>
</dbReference>
<dbReference type="SUPFAM" id="SSF52374">
    <property type="entry name" value="Nucleotidylyl transferase"/>
    <property type="match status" value="1"/>
</dbReference>
<evidence type="ECO:0000313" key="14">
    <source>
        <dbReference type="Proteomes" id="UP000195442"/>
    </source>
</evidence>
<comment type="similarity">
    <text evidence="2 10">Belongs to the class-I aminoacyl-tRNA synthetase family. Glutamate--tRNA ligase type 1 subfamily.</text>
</comment>
<dbReference type="FunFam" id="3.40.50.620:FF:000007">
    <property type="entry name" value="Glutamate--tRNA ligase"/>
    <property type="match status" value="1"/>
</dbReference>
<dbReference type="GO" id="GO:0008270">
    <property type="term" value="F:zinc ion binding"/>
    <property type="evidence" value="ECO:0007669"/>
    <property type="project" value="InterPro"/>
</dbReference>
<dbReference type="PRINTS" id="PR00987">
    <property type="entry name" value="TRNASYNTHGLU"/>
</dbReference>
<dbReference type="GO" id="GO:0000049">
    <property type="term" value="F:tRNA binding"/>
    <property type="evidence" value="ECO:0007669"/>
    <property type="project" value="InterPro"/>
</dbReference>
<evidence type="ECO:0000256" key="10">
    <source>
        <dbReference type="HAMAP-Rule" id="MF_00022"/>
    </source>
</evidence>
<dbReference type="InterPro" id="IPR020058">
    <property type="entry name" value="Glu/Gln-tRNA-synth_Ib_cat-dom"/>
</dbReference>
<dbReference type="Gene3D" id="1.10.10.350">
    <property type="match status" value="1"/>
</dbReference>
<evidence type="ECO:0000256" key="7">
    <source>
        <dbReference type="ARBA" id="ARBA00022840"/>
    </source>
</evidence>
<evidence type="ECO:0000313" key="13">
    <source>
        <dbReference type="EMBL" id="SJM94231.1"/>
    </source>
</evidence>
<dbReference type="RefSeq" id="WP_087147714.1">
    <property type="nucleotide sequence ID" value="NZ_FUKJ01000317.1"/>
</dbReference>
<keyword evidence="6 10" id="KW-0547">Nucleotide-binding</keyword>
<dbReference type="CDD" id="cd00808">
    <property type="entry name" value="GluRS_core"/>
    <property type="match status" value="1"/>
</dbReference>
<organism evidence="13 14">
    <name type="scientific">Crenothrix polyspora</name>
    <dbReference type="NCBI Taxonomy" id="360316"/>
    <lineage>
        <taxon>Bacteria</taxon>
        <taxon>Pseudomonadati</taxon>
        <taxon>Pseudomonadota</taxon>
        <taxon>Gammaproteobacteria</taxon>
        <taxon>Methylococcales</taxon>
        <taxon>Crenotrichaceae</taxon>
        <taxon>Crenothrix</taxon>
    </lineage>
</organism>
<reference evidence="14" key="1">
    <citation type="submission" date="2017-02" db="EMBL/GenBank/DDBJ databases">
        <authorList>
            <person name="Daims H."/>
        </authorList>
    </citation>
    <scope>NUCLEOTIDE SEQUENCE [LARGE SCALE GENOMIC DNA]</scope>
</reference>
<dbReference type="GO" id="GO:0004818">
    <property type="term" value="F:glutamate-tRNA ligase activity"/>
    <property type="evidence" value="ECO:0007669"/>
    <property type="project" value="UniProtKB-UniRule"/>
</dbReference>
<evidence type="ECO:0000256" key="1">
    <source>
        <dbReference type="ARBA" id="ARBA00004496"/>
    </source>
</evidence>
<feature type="short sequence motif" description="'KMSKS' region" evidence="10">
    <location>
        <begin position="236"/>
        <end position="240"/>
    </location>
</feature>
<evidence type="ECO:0000259" key="11">
    <source>
        <dbReference type="Pfam" id="PF00749"/>
    </source>
</evidence>
<comment type="caution">
    <text evidence="10">Lacks conserved residue(s) required for the propagation of feature annotation.</text>
</comment>
<dbReference type="Proteomes" id="UP000195442">
    <property type="component" value="Unassembled WGS sequence"/>
</dbReference>
<dbReference type="InterPro" id="IPR014729">
    <property type="entry name" value="Rossmann-like_a/b/a_fold"/>
</dbReference>
<dbReference type="HAMAP" id="MF_00022">
    <property type="entry name" value="Glu_tRNA_synth_type1"/>
    <property type="match status" value="1"/>
</dbReference>
<dbReference type="SUPFAM" id="SSF48163">
    <property type="entry name" value="An anticodon-binding domain of class I aminoacyl-tRNA synthetases"/>
    <property type="match status" value="1"/>
</dbReference>
<evidence type="ECO:0000256" key="4">
    <source>
        <dbReference type="ARBA" id="ARBA00022490"/>
    </source>
</evidence>
<name>A0A1R4HDX7_9GAMM</name>
<keyword evidence="14" id="KW-1185">Reference proteome</keyword>
<evidence type="ECO:0000256" key="3">
    <source>
        <dbReference type="ARBA" id="ARBA00011245"/>
    </source>
</evidence>
<dbReference type="InterPro" id="IPR045462">
    <property type="entry name" value="aa-tRNA-synth_I_cd-bd"/>
</dbReference>
<feature type="short sequence motif" description="'HIGH' region" evidence="10">
    <location>
        <begin position="9"/>
        <end position="19"/>
    </location>
</feature>
<sequence>MTITTRFAPSPTGYLHVGGARTALFSWLYARKHGGTFILRIEDTDLERSTQESVDAILQGMTWLGLDYDAGPFYQTHHFDRYKEIIQTLIDQGDAYYCTCSKDELEQLRTEQMANKQKPRYNGKCRNSGKAHPGVEAVVRFKNPLDGVVTIPDLVKGEIVVANKELDDLIIARTDGTPTYNLTVVVDDMDMAISHVIRGDDHINNTPRQMNILNALGATLPHYAHLPMILGSDGARLSKRHGAVSVMQFRDEGYLPEALLNYLVRLGWSHGDQEIFSIDEMVEYFELADVNGSASTFNMEKLLWLNHHYIMHSDPAHVARHLSWHIGQLGIDPTTGPDLVDIVKAQRERSKTLVEMAAASVYFYQDFDGYDEKAAKKNLTVGADAVLMRLHEEFTAVAEWEKEALHQVIMTVSEAMALGMGKVAQPLRVAICGSAVSPAIDITLALLGKEKTLTRIEKAVNYIKSVN</sequence>
<feature type="binding site" evidence="10">
    <location>
        <position position="239"/>
    </location>
    <ligand>
        <name>ATP</name>
        <dbReference type="ChEBI" id="CHEBI:30616"/>
    </ligand>
</feature>
<dbReference type="InterPro" id="IPR033910">
    <property type="entry name" value="GluRS_core"/>
</dbReference>
<dbReference type="InterPro" id="IPR001412">
    <property type="entry name" value="aa-tRNA-synth_I_CS"/>
</dbReference>
<dbReference type="PANTHER" id="PTHR43311">
    <property type="entry name" value="GLUTAMATE--TRNA LIGASE"/>
    <property type="match status" value="1"/>
</dbReference>
<evidence type="ECO:0000256" key="9">
    <source>
        <dbReference type="ARBA" id="ARBA00023146"/>
    </source>
</evidence>
<dbReference type="InterPro" id="IPR004527">
    <property type="entry name" value="Glu-tRNA-ligase_bac/mito"/>
</dbReference>
<protein>
    <recommendedName>
        <fullName evidence="10">Glutamate--tRNA ligase</fullName>
        <ecNumber evidence="10">6.1.1.17</ecNumber>
    </recommendedName>
    <alternativeName>
        <fullName evidence="10">Glutamyl-tRNA synthetase</fullName>
        <shortName evidence="10">GluRS</shortName>
    </alternativeName>
</protein>
<proteinExistence type="inferred from homology"/>
<comment type="catalytic activity">
    <reaction evidence="10">
        <text>tRNA(Glu) + L-glutamate + ATP = L-glutamyl-tRNA(Glu) + AMP + diphosphate</text>
        <dbReference type="Rhea" id="RHEA:23540"/>
        <dbReference type="Rhea" id="RHEA-COMP:9663"/>
        <dbReference type="Rhea" id="RHEA-COMP:9680"/>
        <dbReference type="ChEBI" id="CHEBI:29985"/>
        <dbReference type="ChEBI" id="CHEBI:30616"/>
        <dbReference type="ChEBI" id="CHEBI:33019"/>
        <dbReference type="ChEBI" id="CHEBI:78442"/>
        <dbReference type="ChEBI" id="CHEBI:78520"/>
        <dbReference type="ChEBI" id="CHEBI:456215"/>
        <dbReference type="EC" id="6.1.1.17"/>
    </reaction>
</comment>
<keyword evidence="5 10" id="KW-0436">Ligase</keyword>
<comment type="subcellular location">
    <subcellularLocation>
        <location evidence="1 10">Cytoplasm</location>
    </subcellularLocation>
</comment>
<dbReference type="AlphaFoldDB" id="A0A1R4HDX7"/>
<dbReference type="Gene3D" id="3.40.50.620">
    <property type="entry name" value="HUPs"/>
    <property type="match status" value="1"/>
</dbReference>
<dbReference type="GO" id="GO:0006424">
    <property type="term" value="P:glutamyl-tRNA aminoacylation"/>
    <property type="evidence" value="ECO:0007669"/>
    <property type="project" value="UniProtKB-UniRule"/>
</dbReference>
<comment type="function">
    <text evidence="10">Catalyzes the attachment of glutamate to tRNA(Glu) in a two-step reaction: glutamate is first activated by ATP to form Glu-AMP and then transferred to the acceptor end of tRNA(Glu).</text>
</comment>
<dbReference type="InterPro" id="IPR020751">
    <property type="entry name" value="aa-tRNA-synth_I_codon-bd_sub2"/>
</dbReference>
<comment type="subunit">
    <text evidence="3 10">Monomer.</text>
</comment>
<dbReference type="GO" id="GO:0005524">
    <property type="term" value="F:ATP binding"/>
    <property type="evidence" value="ECO:0007669"/>
    <property type="project" value="UniProtKB-UniRule"/>
</dbReference>
<keyword evidence="9 10" id="KW-0030">Aminoacyl-tRNA synthetase</keyword>
<dbReference type="InterPro" id="IPR049940">
    <property type="entry name" value="GluQ/Sye"/>
</dbReference>
<keyword evidence="7 10" id="KW-0067">ATP-binding</keyword>
<keyword evidence="4 10" id="KW-0963">Cytoplasm</keyword>
<dbReference type="PANTHER" id="PTHR43311:SF2">
    <property type="entry name" value="GLUTAMATE--TRNA LIGASE, MITOCHONDRIAL-RELATED"/>
    <property type="match status" value="1"/>
</dbReference>